<dbReference type="GO" id="GO:0052917">
    <property type="term" value="F:dol-P-Man:Man(7)GlcNAc(2)-PP-Dol alpha-1,6-mannosyltransferase activity"/>
    <property type="evidence" value="ECO:0007669"/>
    <property type="project" value="UniProtKB-EC"/>
</dbReference>
<evidence type="ECO:0000256" key="11">
    <source>
        <dbReference type="ARBA" id="ARBA00048899"/>
    </source>
</evidence>
<keyword evidence="7 12" id="KW-0256">Endoplasmic reticulum</keyword>
<feature type="signal peptide" evidence="13">
    <location>
        <begin position="1"/>
        <end position="17"/>
    </location>
</feature>
<name>A0AAD8YNV8_9STRA</name>
<feature type="transmembrane region" description="Helical" evidence="12">
    <location>
        <begin position="369"/>
        <end position="387"/>
    </location>
</feature>
<feature type="transmembrane region" description="Helical" evidence="12">
    <location>
        <begin position="342"/>
        <end position="363"/>
    </location>
</feature>
<feature type="transmembrane region" description="Helical" evidence="12">
    <location>
        <begin position="312"/>
        <end position="330"/>
    </location>
</feature>
<feature type="transmembrane region" description="Helical" evidence="12">
    <location>
        <begin position="574"/>
        <end position="592"/>
    </location>
</feature>
<evidence type="ECO:0000313" key="14">
    <source>
        <dbReference type="EMBL" id="KAK1748702.1"/>
    </source>
</evidence>
<evidence type="ECO:0000256" key="3">
    <source>
        <dbReference type="ARBA" id="ARBA00007063"/>
    </source>
</evidence>
<dbReference type="AlphaFoldDB" id="A0AAD8YNV8"/>
<keyword evidence="13" id="KW-0732">Signal</keyword>
<organism evidence="14 15">
    <name type="scientific">Skeletonema marinoi</name>
    <dbReference type="NCBI Taxonomy" id="267567"/>
    <lineage>
        <taxon>Eukaryota</taxon>
        <taxon>Sar</taxon>
        <taxon>Stramenopiles</taxon>
        <taxon>Ochrophyta</taxon>
        <taxon>Bacillariophyta</taxon>
        <taxon>Coscinodiscophyceae</taxon>
        <taxon>Thalassiosirophycidae</taxon>
        <taxon>Thalassiosirales</taxon>
        <taxon>Skeletonemataceae</taxon>
        <taxon>Skeletonema</taxon>
        <taxon>Skeletonema marinoi-dohrnii complex</taxon>
    </lineage>
</organism>
<comment type="function">
    <text evidence="10">Mannosyltransferase that operates in the biosynthetic pathway of dolichol-linked oligosaccharides, the glycan precursors employed in protein asparagine (N)-glycosylation. The assembly of dolichol-linked oligosaccharides begins on the cytosolic side of the endoplasmic reticulum membrane and finishes in its lumen. The sequential addition of sugars to dolichol pyrophosphate produces dolichol-linked oligosaccharides containing fourteen sugars, including two GlcNAcs, nine mannoses and three glucoses. Once assembled, the oligosaccharide is transferred from the lipid to nascent proteins by oligosaccharyltransferases. In the lumen of the endoplasmic reticulum, adds the eighth mannose residue in an alpha-1,6 linkage onto Man(7)GlcNAc(2)-PP-dolichol to produce Man(8)GlcNAc(2)-PP-dolichol.</text>
</comment>
<comment type="similarity">
    <text evidence="3 12">Belongs to the glycosyltransferase 22 family.</text>
</comment>
<evidence type="ECO:0000256" key="4">
    <source>
        <dbReference type="ARBA" id="ARBA00022676"/>
    </source>
</evidence>
<comment type="subcellular location">
    <subcellularLocation>
        <location evidence="1 12">Endoplasmic reticulum membrane</location>
        <topology evidence="1 12">Multi-pass membrane protein</topology>
    </subcellularLocation>
</comment>
<evidence type="ECO:0000256" key="12">
    <source>
        <dbReference type="RuleBase" id="RU363075"/>
    </source>
</evidence>
<evidence type="ECO:0000256" key="8">
    <source>
        <dbReference type="ARBA" id="ARBA00022989"/>
    </source>
</evidence>
<protein>
    <recommendedName>
        <fullName evidence="12">Mannosyltransferase</fullName>
        <ecNumber evidence="12">2.4.1.-</ecNumber>
    </recommendedName>
</protein>
<dbReference type="InterPro" id="IPR005599">
    <property type="entry name" value="GPI_mannosylTrfase"/>
</dbReference>
<dbReference type="PANTHER" id="PTHR22760:SF1">
    <property type="entry name" value="DOL-P-MAN:MAN(7)GLCNAC(2)-PP-DOL ALPHA-1,6-MANNOSYLTRANSFERASE"/>
    <property type="match status" value="1"/>
</dbReference>
<proteinExistence type="inferred from homology"/>
<dbReference type="PANTHER" id="PTHR22760">
    <property type="entry name" value="GLYCOSYLTRANSFERASE"/>
    <property type="match status" value="1"/>
</dbReference>
<evidence type="ECO:0000313" key="15">
    <source>
        <dbReference type="Proteomes" id="UP001224775"/>
    </source>
</evidence>
<evidence type="ECO:0000256" key="13">
    <source>
        <dbReference type="SAM" id="SignalP"/>
    </source>
</evidence>
<evidence type="ECO:0000256" key="2">
    <source>
        <dbReference type="ARBA" id="ARBA00004922"/>
    </source>
</evidence>
<gene>
    <name evidence="14" type="ORF">QTG54_000641</name>
</gene>
<comment type="catalytic activity">
    <reaction evidence="11">
        <text>an alpha-D-Man-(1-&gt;2)-alpha-D-Man-(1-&gt;2)-alpha-D-Man-(1-&gt;3)-[alpha-D-Man-(1-&gt;2)-alpha-D-Man-(1-&gt;3)-alpha-D-Man-(1-&gt;6)]-beta-D-Man-(1-&gt;4)-beta-D-GlcNAc-(1-&gt;4)-alpha-D-GlcNAc-diphospho-di-trans,poly-cis-dolichol + a di-trans,poly-cis-dolichyl beta-D-mannosyl phosphate = an alpha-D-Man-(1-&gt;2)-alpha-D-Man-(1-&gt;2)-alpha-D-Man-(1-&gt;3)-[alpha-D-Man-(1-&gt;2)-alpha-D-Man-(1-&gt;3)-[alpha-D-Man-(1-&gt;6)]-alpha-D-Man-(1-&gt;6)]-beta-D-Man-(1-&gt;4)-beta-D-GlcNAc-(1-&gt;4)-alpha-D-GlcNAc-diphospho-di-trans,poly-cis-dolichol + a di-trans,poly-cis-dolichyl phosphate + H(+)</text>
        <dbReference type="Rhea" id="RHEA:29535"/>
        <dbReference type="Rhea" id="RHEA-COMP:19498"/>
        <dbReference type="Rhea" id="RHEA-COMP:19501"/>
        <dbReference type="Rhea" id="RHEA-COMP:19518"/>
        <dbReference type="Rhea" id="RHEA-COMP:19519"/>
        <dbReference type="ChEBI" id="CHEBI:15378"/>
        <dbReference type="ChEBI" id="CHEBI:57683"/>
        <dbReference type="ChEBI" id="CHEBI:58211"/>
        <dbReference type="ChEBI" id="CHEBI:132517"/>
        <dbReference type="ChEBI" id="CHEBI:132519"/>
        <dbReference type="EC" id="2.4.1.260"/>
    </reaction>
    <physiologicalReaction direction="left-to-right" evidence="11">
        <dbReference type="Rhea" id="RHEA:29536"/>
    </physiologicalReaction>
</comment>
<evidence type="ECO:0000256" key="9">
    <source>
        <dbReference type="ARBA" id="ARBA00023136"/>
    </source>
</evidence>
<accession>A0AAD8YNV8</accession>
<evidence type="ECO:0000256" key="10">
    <source>
        <dbReference type="ARBA" id="ARBA00044721"/>
    </source>
</evidence>
<comment type="caution">
    <text evidence="14">The sequence shown here is derived from an EMBL/GenBank/DDBJ whole genome shotgun (WGS) entry which is preliminary data.</text>
</comment>
<keyword evidence="8 12" id="KW-1133">Transmembrane helix</keyword>
<feature type="transmembrane region" description="Helical" evidence="12">
    <location>
        <begin position="408"/>
        <end position="428"/>
    </location>
</feature>
<keyword evidence="5 14" id="KW-0808">Transferase</keyword>
<dbReference type="GO" id="GO:0005789">
    <property type="term" value="C:endoplasmic reticulum membrane"/>
    <property type="evidence" value="ECO:0007669"/>
    <property type="project" value="UniProtKB-SubCell"/>
</dbReference>
<dbReference type="Pfam" id="PF03901">
    <property type="entry name" value="Glyco_transf_22"/>
    <property type="match status" value="1"/>
</dbReference>
<dbReference type="EMBL" id="JATAAI010000001">
    <property type="protein sequence ID" value="KAK1748702.1"/>
    <property type="molecule type" value="Genomic_DNA"/>
</dbReference>
<keyword evidence="4 12" id="KW-0328">Glycosyltransferase</keyword>
<evidence type="ECO:0000256" key="6">
    <source>
        <dbReference type="ARBA" id="ARBA00022692"/>
    </source>
</evidence>
<feature type="transmembrane region" description="Helical" evidence="12">
    <location>
        <begin position="247"/>
        <end position="268"/>
    </location>
</feature>
<feature type="transmembrane region" description="Helical" evidence="12">
    <location>
        <begin position="214"/>
        <end position="235"/>
    </location>
</feature>
<keyword evidence="15" id="KW-1185">Reference proteome</keyword>
<dbReference type="GO" id="GO:0006487">
    <property type="term" value="P:protein N-linked glycosylation"/>
    <property type="evidence" value="ECO:0007669"/>
    <property type="project" value="TreeGrafter"/>
</dbReference>
<keyword evidence="9 12" id="KW-0472">Membrane</keyword>
<dbReference type="EC" id="2.4.1.-" evidence="12"/>
<keyword evidence="6 12" id="KW-0812">Transmembrane</keyword>
<reference evidence="14" key="1">
    <citation type="submission" date="2023-06" db="EMBL/GenBank/DDBJ databases">
        <title>Survivors Of The Sea: Transcriptome response of Skeletonema marinoi to long-term dormancy.</title>
        <authorList>
            <person name="Pinder M.I.M."/>
            <person name="Kourtchenko O."/>
            <person name="Robertson E.K."/>
            <person name="Larsson T."/>
            <person name="Maumus F."/>
            <person name="Osuna-Cruz C.M."/>
            <person name="Vancaester E."/>
            <person name="Stenow R."/>
            <person name="Vandepoele K."/>
            <person name="Ploug H."/>
            <person name="Bruchert V."/>
            <person name="Godhe A."/>
            <person name="Topel M."/>
        </authorList>
    </citation>
    <scope>NUCLEOTIDE SEQUENCE</scope>
    <source>
        <strain evidence="14">R05AC</strain>
    </source>
</reference>
<evidence type="ECO:0000256" key="7">
    <source>
        <dbReference type="ARBA" id="ARBA00022824"/>
    </source>
</evidence>
<dbReference type="Proteomes" id="UP001224775">
    <property type="component" value="Unassembled WGS sequence"/>
</dbReference>
<evidence type="ECO:0000256" key="1">
    <source>
        <dbReference type="ARBA" id="ARBA00004477"/>
    </source>
</evidence>
<evidence type="ECO:0000256" key="5">
    <source>
        <dbReference type="ARBA" id="ARBA00022679"/>
    </source>
</evidence>
<comment type="pathway">
    <text evidence="2">Protein modification; protein glycosylation.</text>
</comment>
<sequence length="602" mass="67830">MSRVICPLILLLTGLLALVTCPHSKVEESFNLQATHDIFYHGVGPAWRSAIAQQKSESCSEVDDESSDVCNEVTANADLPYDHLQFPGVVARTFTGAFVLSSIARIISVIVPKSIFDLPSHPMAVQFLIRFELLILSWLAHVRLASSLDGYFAKNKQVKSPITPQSIFSYYLLITASQFHIPFYSSRLLPNTFALLLTTHAYAEWFNGRPNRTAIYLVFTTAIFRCDVLLLLFTVGLTMLIRRELRIVQAVTIGIVTGIIGVLITAPLDSVLWQRMVWPEFEVWWFNAVDNRSSEWGVMPFHWYFSNALPKGLLLTMFLVPLAFLNLIGWTKEKPNNNNTMIDHTLLQFFIPTFGFVVLYSFLPHKEMRFIFPALPMFNACAAYGLSKLHVMAVSVRKGAGMSFISKGLYICGLMAVVITMIGSLLFLRLSMENYPGGAAMEHLKNHFEATTEINTPQAPKWEDVHVHIDVAAAMTGVSLFGQRSVTQHYPIQMSKSGYEAENDAKYSSRSFTHLLSEEQSVQGYHVVDTIEGFPSLDKRNLRIVTNPAIYILERDGWLPKEDTTRGTKRKLNWYYIAIALSGFIIAATLGLQKSKTCYSKY</sequence>
<feature type="chain" id="PRO_5041939260" description="Mannosyltransferase" evidence="13">
    <location>
        <begin position="18"/>
        <end position="602"/>
    </location>
</feature>